<dbReference type="WBParaSite" id="PSAMB.scaffold954size38148.g9954.t1">
    <property type="protein sequence ID" value="PSAMB.scaffold954size38148.g9954.t1"/>
    <property type="gene ID" value="PSAMB.scaffold954size38148.g9954"/>
</dbReference>
<dbReference type="PANTHER" id="PTHR19446">
    <property type="entry name" value="REVERSE TRANSCRIPTASES"/>
    <property type="match status" value="1"/>
</dbReference>
<sequence>MLPQSPQSSSSPGSSPGLSTSSASSATAISGTSIAIGISPIIICSVNSATGIAISSSTSPIIAPSINCNVSSASGIAASSSSSSIIVPSVNCNISTVTSITSSTASSTAISPSASRTISRSPSYIADANTDSATEIITSSSSGPSSTTAAATARHSAATRATTVLTTTTARATTTRTTTTRATATTSTSARPRALTVPSTAAPATIRPLHSDSTAIPPLSSTRSNTTLESNRGRGYRPAAEPPPTTTRRHAPHPPDRAIVTASASAKQAAWATRFDAAANPTQLDATLAALIDEVHATEMTPVPRPPPGRDVAGPARQHHHRHSGPQHSAADAARIQRLYRINRPQAFRAVTCPPSPFCQIDRRKVHAHYLRVFGQSADTDMAMPPEVPPLPPPNSNDPLGTNFTTQEVWNRLQKCANTAPGPDGIRYSAWRLFDPGCYALTAVFNACHRLHHTPASWKNSTTILIHKNGDPDDISNWRPISLSDTAGKLYSACLAARLTKWCLENNRISTCQKGFLPYEGCVEHNFTLQTIIQDARRRRQRATIAWLDLRNAFGSVPHKTIFACLAWAGLSSTAINIIQRLYDGCSTRIRSAPGLTDSIPIKAGVKQGCPLSPIIFNLAVEPILRALANTNHGYMVQGLSTPVLAYADDLVLTSDSIHGLQCLLDITAKIATWAGLQFNAAKCASLHIEGSQHASLRTNFHIQDQAMKSLAITEFYKHLGVPTGFSTHHSGEQTIRSMAADIQKIDKSLLAPWQKFDAVNTFVLSRIAFSLKAGSVPKRPLTALDKQLKAAGKRWLSLPQRASAEPLYLPYRHGGMNLLPLSHLADIAQMVHALRLLTSNDPSTCKLASDALTTVVHKKIRRHPDPADSAAFLNGATDGIFCSESGDISSTWTRLRTATRRLCKKINLEWKCSNNSFDLLLDGHPVNRHSAESALRSALRAYYLHKLIAKPDQGKVFEVTAMTSAANHFMRAGNYTRFAEWRFVHRARLDVVALNGCRRFGPPGEKSCRRCNAANETLPHVLNHCPPNFTAITKRHNAILDRLTKAMRRPEAGSVLINQQLPGYDGRERPDIIILDDAKKTAFVADVTVAFENRQAAFSMARTEKHRKYEALAQHLRSQGYETAVDAFVIGSLGGYDSANAPTLNQLGIGHRYSILMKRLMRPSSVLILSTDRRRWRLHPHPYPHACLPRPTPSPNKPTLTPATRPLFLFYSTRLFRRPKACHDRRLQTDTPCRPVALNAPLRPLHYRVQHSRAHQPTRAPPVARAGPLAAPAADLSPTIPSLRRPLARRSSYLADLLRRPRSTINPTDVASHNLGLTPRRATHCARHSAAQLGLDTQRHFALYAQRYSTLYAQPCSRALRLAAHSLRPLRLTLSASRLYCARRLNARPVQHAAFDSRLLSTLVSPAEPRLPRSTRTTAPIAPDICLSAAARLLRLTPRRVAPIAPDFGSVFAMLCMSHLTFDVLDIPDLADVLRSTPRTVRHAVRVTLYNAYFG</sequence>
<keyword evidence="3" id="KW-1185">Reference proteome</keyword>
<feature type="region of interest" description="Disordered" evidence="1">
    <location>
        <begin position="1"/>
        <end position="22"/>
    </location>
</feature>
<organism evidence="3 4">
    <name type="scientific">Plectus sambesii</name>
    <dbReference type="NCBI Taxonomy" id="2011161"/>
    <lineage>
        <taxon>Eukaryota</taxon>
        <taxon>Metazoa</taxon>
        <taxon>Ecdysozoa</taxon>
        <taxon>Nematoda</taxon>
        <taxon>Chromadorea</taxon>
        <taxon>Plectida</taxon>
        <taxon>Plectina</taxon>
        <taxon>Plectoidea</taxon>
        <taxon>Plectidae</taxon>
        <taxon>Plectus</taxon>
    </lineage>
</organism>
<feature type="region of interest" description="Disordered" evidence="1">
    <location>
        <begin position="137"/>
        <end position="256"/>
    </location>
</feature>
<dbReference type="Pfam" id="PF00078">
    <property type="entry name" value="RVT_1"/>
    <property type="match status" value="1"/>
</dbReference>
<reference evidence="4" key="1">
    <citation type="submission" date="2022-11" db="UniProtKB">
        <authorList>
            <consortium name="WormBaseParasite"/>
        </authorList>
    </citation>
    <scope>IDENTIFICATION</scope>
</reference>
<dbReference type="InterPro" id="IPR000477">
    <property type="entry name" value="RT_dom"/>
</dbReference>
<name>A0A914XTH4_9BILA</name>
<dbReference type="InterPro" id="IPR043502">
    <property type="entry name" value="DNA/RNA_pol_sf"/>
</dbReference>
<evidence type="ECO:0000313" key="3">
    <source>
        <dbReference type="Proteomes" id="UP000887566"/>
    </source>
</evidence>
<accession>A0A914XTH4</accession>
<proteinExistence type="predicted"/>
<dbReference type="CDD" id="cd01650">
    <property type="entry name" value="RT_nLTR_like"/>
    <property type="match status" value="1"/>
</dbReference>
<feature type="compositionally biased region" description="Polar residues" evidence="1">
    <location>
        <begin position="211"/>
        <end position="230"/>
    </location>
</feature>
<dbReference type="Proteomes" id="UP000887566">
    <property type="component" value="Unplaced"/>
</dbReference>
<evidence type="ECO:0000313" key="4">
    <source>
        <dbReference type="WBParaSite" id="PSAMB.scaffold954size38148.g9954.t1"/>
    </source>
</evidence>
<evidence type="ECO:0000259" key="2">
    <source>
        <dbReference type="PROSITE" id="PS50878"/>
    </source>
</evidence>
<feature type="region of interest" description="Disordered" evidence="1">
    <location>
        <begin position="299"/>
        <end position="331"/>
    </location>
</feature>
<dbReference type="SUPFAM" id="SSF56672">
    <property type="entry name" value="DNA/RNA polymerases"/>
    <property type="match status" value="1"/>
</dbReference>
<feature type="compositionally biased region" description="Low complexity" evidence="1">
    <location>
        <begin position="138"/>
        <end position="196"/>
    </location>
</feature>
<dbReference type="PROSITE" id="PS50878">
    <property type="entry name" value="RT_POL"/>
    <property type="match status" value="1"/>
</dbReference>
<dbReference type="InterPro" id="IPR043128">
    <property type="entry name" value="Rev_trsase/Diguanyl_cyclase"/>
</dbReference>
<dbReference type="Gene3D" id="3.30.70.270">
    <property type="match status" value="1"/>
</dbReference>
<evidence type="ECO:0000256" key="1">
    <source>
        <dbReference type="SAM" id="MobiDB-lite"/>
    </source>
</evidence>
<protein>
    <submittedName>
        <fullName evidence="4">Reverse transcriptase domain-containing protein</fullName>
    </submittedName>
</protein>
<feature type="domain" description="Reverse transcriptase" evidence="2">
    <location>
        <begin position="447"/>
        <end position="724"/>
    </location>
</feature>